<feature type="region of interest" description="Disordered" evidence="1">
    <location>
        <begin position="369"/>
        <end position="420"/>
    </location>
</feature>
<dbReference type="GeneID" id="19274641"/>
<evidence type="ECO:0000256" key="3">
    <source>
        <dbReference type="SAM" id="SignalP"/>
    </source>
</evidence>
<dbReference type="InParanoid" id="W3X131"/>
<keyword evidence="3" id="KW-0732">Signal</keyword>
<dbReference type="eggNOG" id="ENOG502SSVT">
    <property type="taxonomic scope" value="Eukaryota"/>
</dbReference>
<dbReference type="RefSeq" id="XP_007836400.1">
    <property type="nucleotide sequence ID" value="XM_007838209.1"/>
</dbReference>
<dbReference type="HOGENOM" id="CLU_031222_1_0_1"/>
<protein>
    <recommendedName>
        <fullName evidence="6">LPXTG-domain-containing protein</fullName>
    </recommendedName>
</protein>
<feature type="chain" id="PRO_5004834487" description="LPXTG-domain-containing protein" evidence="3">
    <location>
        <begin position="20"/>
        <end position="420"/>
    </location>
</feature>
<evidence type="ECO:0000313" key="4">
    <source>
        <dbReference type="EMBL" id="ETS79775.1"/>
    </source>
</evidence>
<dbReference type="EMBL" id="KI912114">
    <property type="protein sequence ID" value="ETS79775.1"/>
    <property type="molecule type" value="Genomic_DNA"/>
</dbReference>
<dbReference type="Proteomes" id="UP000030651">
    <property type="component" value="Unassembled WGS sequence"/>
</dbReference>
<organism evidence="4 5">
    <name type="scientific">Pestalotiopsis fici (strain W106-1 / CGMCC3.15140)</name>
    <dbReference type="NCBI Taxonomy" id="1229662"/>
    <lineage>
        <taxon>Eukaryota</taxon>
        <taxon>Fungi</taxon>
        <taxon>Dikarya</taxon>
        <taxon>Ascomycota</taxon>
        <taxon>Pezizomycotina</taxon>
        <taxon>Sordariomycetes</taxon>
        <taxon>Xylariomycetidae</taxon>
        <taxon>Amphisphaeriales</taxon>
        <taxon>Sporocadaceae</taxon>
        <taxon>Pestalotiopsis</taxon>
    </lineage>
</organism>
<dbReference type="OMA" id="QYNSPVS"/>
<evidence type="ECO:0000256" key="1">
    <source>
        <dbReference type="SAM" id="MobiDB-lite"/>
    </source>
</evidence>
<keyword evidence="2" id="KW-0472">Membrane</keyword>
<gene>
    <name evidence="4" type="ORF">PFICI_09628</name>
</gene>
<name>W3X131_PESFW</name>
<feature type="signal peptide" evidence="3">
    <location>
        <begin position="1"/>
        <end position="19"/>
    </location>
</feature>
<accession>W3X131</accession>
<evidence type="ECO:0000313" key="5">
    <source>
        <dbReference type="Proteomes" id="UP000030651"/>
    </source>
</evidence>
<dbReference type="KEGG" id="pfy:PFICI_09628"/>
<reference evidence="5" key="1">
    <citation type="journal article" date="2015" name="BMC Genomics">
        <title>Genomic and transcriptomic analysis of the endophytic fungus Pestalotiopsis fici reveals its lifestyle and high potential for synthesis of natural products.</title>
        <authorList>
            <person name="Wang X."/>
            <person name="Zhang X."/>
            <person name="Liu L."/>
            <person name="Xiang M."/>
            <person name="Wang W."/>
            <person name="Sun X."/>
            <person name="Che Y."/>
            <person name="Guo L."/>
            <person name="Liu G."/>
            <person name="Guo L."/>
            <person name="Wang C."/>
            <person name="Yin W.B."/>
            <person name="Stadler M."/>
            <person name="Zhang X."/>
            <person name="Liu X."/>
        </authorList>
    </citation>
    <scope>NUCLEOTIDE SEQUENCE [LARGE SCALE GENOMIC DNA]</scope>
    <source>
        <strain evidence="5">W106-1 / CGMCC3.15140</strain>
    </source>
</reference>
<keyword evidence="5" id="KW-1185">Reference proteome</keyword>
<dbReference type="OrthoDB" id="5239590at2759"/>
<keyword evidence="2" id="KW-0812">Transmembrane</keyword>
<evidence type="ECO:0008006" key="6">
    <source>
        <dbReference type="Google" id="ProtNLM"/>
    </source>
</evidence>
<dbReference type="AlphaFoldDB" id="W3X131"/>
<proteinExistence type="predicted"/>
<keyword evidence="2" id="KW-1133">Transmembrane helix</keyword>
<dbReference type="STRING" id="1229662.W3X131"/>
<sequence>MRRSSTVCALGVLCRSAVAILVATDSPCGTKCGNVLSSTSTSDLVCKDTDYSTSTGVVWQLCLNCESTSSYYTQTGATNYTDLQSMLYNIRFATSSCVFGNSSVSLGSNPCTTSHACGPLQDALQYEGLASNVTAYGYCSYWSADQVDDCNSCLSAMEYGHQFMNYVNILDGACKMQPADGSTLAINGNIFSTDTVSVTTPTPTAAVSSSGPSGPLSLGGIVGVAIGGVAFILAVLGFCIVMNGKRKRRAFLRRRDEQMRQWPNPGGTGEMLFETPISQRPLRSWDESPISTTNDAAYPRYFSPYSSQFNSPVSAVDGHNQQWPSAAAATASQNIGVAISPDGNQSHYSWSDKKGKDRLQESENYEMQEGIHSGGGMNEFYTPPAPPPQAPVLSHPGYGRHGPELPRSLTEEDFRSGRAM</sequence>
<evidence type="ECO:0000256" key="2">
    <source>
        <dbReference type="SAM" id="Phobius"/>
    </source>
</evidence>
<feature type="transmembrane region" description="Helical" evidence="2">
    <location>
        <begin position="218"/>
        <end position="244"/>
    </location>
</feature>
<feature type="compositionally biased region" description="Basic and acidic residues" evidence="1">
    <location>
        <begin position="401"/>
        <end position="420"/>
    </location>
</feature>